<proteinExistence type="predicted"/>
<accession>A0ABR4AUE5</accession>
<dbReference type="EMBL" id="JBHFEH010000080">
    <property type="protein sequence ID" value="KAL2048768.1"/>
    <property type="molecule type" value="Genomic_DNA"/>
</dbReference>
<reference evidence="1 2" key="1">
    <citation type="submission" date="2024-09" db="EMBL/GenBank/DDBJ databases">
        <title>Rethinking Asexuality: The Enigmatic Case of Functional Sexual Genes in Lepraria (Stereocaulaceae).</title>
        <authorList>
            <person name="Doellman M."/>
            <person name="Sun Y."/>
            <person name="Barcenas-Pena A."/>
            <person name="Lumbsch H.T."/>
            <person name="Grewe F."/>
        </authorList>
    </citation>
    <scope>NUCLEOTIDE SEQUENCE [LARGE SCALE GENOMIC DNA]</scope>
    <source>
        <strain evidence="1 2">Grewe 0041</strain>
    </source>
</reference>
<protein>
    <recommendedName>
        <fullName evidence="3">Fungal N-terminal domain-containing protein</fullName>
    </recommendedName>
</protein>
<evidence type="ECO:0008006" key="3">
    <source>
        <dbReference type="Google" id="ProtNLM"/>
    </source>
</evidence>
<evidence type="ECO:0000313" key="2">
    <source>
        <dbReference type="Proteomes" id="UP001590951"/>
    </source>
</evidence>
<gene>
    <name evidence="1" type="ORF">ABVK25_010950</name>
</gene>
<evidence type="ECO:0000313" key="1">
    <source>
        <dbReference type="EMBL" id="KAL2048768.1"/>
    </source>
</evidence>
<keyword evidence="2" id="KW-1185">Reference proteome</keyword>
<comment type="caution">
    <text evidence="1">The sequence shown here is derived from an EMBL/GenBank/DDBJ whole genome shotgun (WGS) entry which is preliminary data.</text>
</comment>
<dbReference type="Proteomes" id="UP001590951">
    <property type="component" value="Unassembled WGS sequence"/>
</dbReference>
<sequence>MADPVTVVAIAIANGATGLALKCASVAKSLNDLTNKHRKANLAIMAMNQELDTIGAAWSRITDWSRHTTAESSEYDLLNRLHKSLECGQLVTSALKDDLLPYRGGTKKLGFVRRSKAIWNENLSPARQDRIRGQVVAVGLLLQVIQLPFPRDRVQLLRSSDDALRKSDESTYTIVPSQMSRSTQDEYFNGGIETEMVYRPLSCENVLFAAWACKRNYRNKT</sequence>
<organism evidence="1 2">
    <name type="scientific">Lepraria finkii</name>
    <dbReference type="NCBI Taxonomy" id="1340010"/>
    <lineage>
        <taxon>Eukaryota</taxon>
        <taxon>Fungi</taxon>
        <taxon>Dikarya</taxon>
        <taxon>Ascomycota</taxon>
        <taxon>Pezizomycotina</taxon>
        <taxon>Lecanoromycetes</taxon>
        <taxon>OSLEUM clade</taxon>
        <taxon>Lecanoromycetidae</taxon>
        <taxon>Lecanorales</taxon>
        <taxon>Lecanorineae</taxon>
        <taxon>Stereocaulaceae</taxon>
        <taxon>Lepraria</taxon>
    </lineage>
</organism>
<name>A0ABR4AUE5_9LECA</name>